<evidence type="ECO:0000256" key="2">
    <source>
        <dbReference type="SAM" id="Phobius"/>
    </source>
</evidence>
<evidence type="ECO:0000313" key="5">
    <source>
        <dbReference type="Proteomes" id="UP000249495"/>
    </source>
</evidence>
<proteinExistence type="inferred from homology"/>
<evidence type="ECO:0000259" key="3">
    <source>
        <dbReference type="Pfam" id="PF02517"/>
    </source>
</evidence>
<dbReference type="GO" id="GO:0080120">
    <property type="term" value="P:CAAX-box protein maturation"/>
    <property type="evidence" value="ECO:0007669"/>
    <property type="project" value="UniProtKB-ARBA"/>
</dbReference>
<dbReference type="GO" id="GO:0006508">
    <property type="term" value="P:proteolysis"/>
    <property type="evidence" value="ECO:0007669"/>
    <property type="project" value="UniProtKB-KW"/>
</dbReference>
<feature type="transmembrane region" description="Helical" evidence="2">
    <location>
        <begin position="151"/>
        <end position="174"/>
    </location>
</feature>
<dbReference type="InterPro" id="IPR003675">
    <property type="entry name" value="Rce1/LyrA-like_dom"/>
</dbReference>
<keyword evidence="2" id="KW-0472">Membrane</keyword>
<dbReference type="OrthoDB" id="449657at2"/>
<organism evidence="4 5">
    <name type="scientific">Streptococcus ferus</name>
    <dbReference type="NCBI Taxonomy" id="1345"/>
    <lineage>
        <taxon>Bacteria</taxon>
        <taxon>Bacillati</taxon>
        <taxon>Bacillota</taxon>
        <taxon>Bacilli</taxon>
        <taxon>Lactobacillales</taxon>
        <taxon>Streptococcaceae</taxon>
        <taxon>Streptococcus</taxon>
    </lineage>
</organism>
<keyword evidence="5" id="KW-1185">Reference proteome</keyword>
<keyword evidence="4" id="KW-0645">Protease</keyword>
<keyword evidence="4" id="KW-0378">Hydrolase</keyword>
<dbReference type="AlphaFoldDB" id="A0A2X3W3P3"/>
<accession>A0A2X3W3P3</accession>
<dbReference type="KEGG" id="sfer:NCTC12278_00080"/>
<keyword evidence="2" id="KW-0812">Transmembrane</keyword>
<gene>
    <name evidence="4" type="ORF">NCTC12278_00080</name>
</gene>
<dbReference type="Proteomes" id="UP000249495">
    <property type="component" value="Chromosome 1"/>
</dbReference>
<evidence type="ECO:0000256" key="1">
    <source>
        <dbReference type="ARBA" id="ARBA00009067"/>
    </source>
</evidence>
<feature type="transmembrane region" description="Helical" evidence="2">
    <location>
        <begin position="83"/>
        <end position="105"/>
    </location>
</feature>
<dbReference type="STRING" id="1123303.GCA_000372425_01758"/>
<dbReference type="GO" id="GO:0004175">
    <property type="term" value="F:endopeptidase activity"/>
    <property type="evidence" value="ECO:0007669"/>
    <property type="project" value="UniProtKB-ARBA"/>
</dbReference>
<dbReference type="EMBL" id="LS483343">
    <property type="protein sequence ID" value="SQF39016.1"/>
    <property type="molecule type" value="Genomic_DNA"/>
</dbReference>
<dbReference type="Pfam" id="PF02517">
    <property type="entry name" value="Rce1-like"/>
    <property type="match status" value="1"/>
</dbReference>
<evidence type="ECO:0000313" key="4">
    <source>
        <dbReference type="EMBL" id="SQF39016.1"/>
    </source>
</evidence>
<sequence>MYVISQMISSLLQLAIVLLLAFVLKAIFQKNKQPYLEWIGLKKTAIDYKAILLISASYLVIALLPAGWLYQGGQMNNADALTVKAYLANGLDVQTLLVILLWAVIQTSLTEEILFRGCLLNTFRQFTSPQKANVIQAFLFSLMHLPALTNYGLLPMAVMGLMTFPIAYALGWLVINRSHFSIMNTWIIHASVNVISQIGILLFYIK</sequence>
<protein>
    <submittedName>
        <fullName evidence="4">CAAX amino terminal protease family protein</fullName>
    </submittedName>
</protein>
<feature type="transmembrane region" description="Helical" evidence="2">
    <location>
        <begin position="186"/>
        <end position="205"/>
    </location>
</feature>
<comment type="similarity">
    <text evidence="1">Belongs to the UPF0177 family.</text>
</comment>
<feature type="domain" description="CAAX prenyl protease 2/Lysostaphin resistance protein A-like" evidence="3">
    <location>
        <begin position="95"/>
        <end position="195"/>
    </location>
</feature>
<feature type="transmembrane region" description="Helical" evidence="2">
    <location>
        <begin position="50"/>
        <end position="71"/>
    </location>
</feature>
<keyword evidence="2" id="KW-1133">Transmembrane helix</keyword>
<name>A0A2X3W3P3_9STRE</name>
<dbReference type="RefSeq" id="WP_018031066.1">
    <property type="nucleotide sequence ID" value="NZ_JBCLUB010000006.1"/>
</dbReference>
<reference evidence="4 5" key="1">
    <citation type="submission" date="2018-06" db="EMBL/GenBank/DDBJ databases">
        <authorList>
            <consortium name="Pathogen Informatics"/>
            <person name="Doyle S."/>
        </authorList>
    </citation>
    <scope>NUCLEOTIDE SEQUENCE [LARGE SCALE GENOMIC DNA]</scope>
    <source>
        <strain evidence="4 5">NCTC12278</strain>
    </source>
</reference>